<sequence>MATYQRAAVGDRRKFLTSGAMVLGIGAASSLVGGRAAAAATAQTDDLGVIQTALALEHEGIAAYRIAGKSGLLSPATLKVAQTFMGHHEAHRDSLAKLVSGLGGKPAEPKTDADYAADLNLGALKSESDVVALATTLERGAASAYIGQISSLKDPAIARLFASLSADEAVHWATLNNAAGTPIPAAPYLFG</sequence>
<dbReference type="Pfam" id="PF13668">
    <property type="entry name" value="Ferritin_2"/>
    <property type="match status" value="1"/>
</dbReference>
<evidence type="ECO:0000313" key="1">
    <source>
        <dbReference type="EMBL" id="SBV32311.1"/>
    </source>
</evidence>
<gene>
    <name evidence="1" type="ORF">SPPYR_1191</name>
</gene>
<accession>A0A1Y5PQR9</accession>
<reference evidence="1" key="1">
    <citation type="submission" date="2016-03" db="EMBL/GenBank/DDBJ databases">
        <authorList>
            <person name="Ploux O."/>
        </authorList>
    </citation>
    <scope>NUCLEOTIDE SEQUENCE</scope>
    <source>
        <strain evidence="1">UC10</strain>
    </source>
</reference>
<dbReference type="SUPFAM" id="SSF47240">
    <property type="entry name" value="Ferritin-like"/>
    <property type="match status" value="1"/>
</dbReference>
<organism evidence="1">
    <name type="scientific">uncultured Sphingopyxis sp</name>
    <dbReference type="NCBI Taxonomy" id="310581"/>
    <lineage>
        <taxon>Bacteria</taxon>
        <taxon>Pseudomonadati</taxon>
        <taxon>Pseudomonadota</taxon>
        <taxon>Alphaproteobacteria</taxon>
        <taxon>Sphingomonadales</taxon>
        <taxon>Sphingomonadaceae</taxon>
        <taxon>Sphingopyxis</taxon>
        <taxon>environmental samples</taxon>
    </lineage>
</organism>
<protein>
    <recommendedName>
        <fullName evidence="2">DUF4439 domain-containing protein</fullName>
    </recommendedName>
</protein>
<dbReference type="InterPro" id="IPR012347">
    <property type="entry name" value="Ferritin-like"/>
</dbReference>
<dbReference type="CDD" id="cd00657">
    <property type="entry name" value="Ferritin_like"/>
    <property type="match status" value="1"/>
</dbReference>
<dbReference type="Gene3D" id="1.20.1260.10">
    <property type="match status" value="1"/>
</dbReference>
<proteinExistence type="predicted"/>
<dbReference type="EMBL" id="LT598653">
    <property type="protein sequence ID" value="SBV32311.1"/>
    <property type="molecule type" value="Genomic_DNA"/>
</dbReference>
<dbReference type="AlphaFoldDB" id="A0A1Y5PQR9"/>
<evidence type="ECO:0008006" key="2">
    <source>
        <dbReference type="Google" id="ProtNLM"/>
    </source>
</evidence>
<dbReference type="InterPro" id="IPR006311">
    <property type="entry name" value="TAT_signal"/>
</dbReference>
<dbReference type="RefSeq" id="WP_295325120.1">
    <property type="nucleotide sequence ID" value="NZ_LT598653.1"/>
</dbReference>
<name>A0A1Y5PQR9_9SPHN</name>
<dbReference type="KEGG" id="sphu:SPPYR_1191"/>
<dbReference type="PROSITE" id="PS51318">
    <property type="entry name" value="TAT"/>
    <property type="match status" value="1"/>
</dbReference>
<dbReference type="InterPro" id="IPR009078">
    <property type="entry name" value="Ferritin-like_SF"/>
</dbReference>